<sequence length="245" mass="27153">MVSGDNFSDGVVRTRPALSDVTNRPEKRPFSSISSGSGPESGSGYRKVDAKQARFQGRFAAGGASQDGLATTDRDSENEERDEGVRKVEWSGVSGSRDSKFLGLERCVRLKDDDGENSIGDDEDLLKGCSCAFCSTAAYIWSDLHYQDIKARLSALKKSQKEAGMLVQKISGAKDNAIHSQRNSAESLGLELNLMDQWRSLFAHMENTLVHESSQLELSFERLKEMRESCKNDLEMINKGRLHNH</sequence>
<keyword evidence="3" id="KW-1185">Reference proteome</keyword>
<dbReference type="Proteomes" id="UP000634136">
    <property type="component" value="Unassembled WGS sequence"/>
</dbReference>
<comment type="caution">
    <text evidence="2">The sequence shown here is derived from an EMBL/GenBank/DDBJ whole genome shotgun (WGS) entry which is preliminary data.</text>
</comment>
<dbReference type="PANTHER" id="PTHR33924:SF1">
    <property type="entry name" value="DNA-DIRECTED RNA POLYMERASE SUBUNIT BETA"/>
    <property type="match status" value="1"/>
</dbReference>
<name>A0A834WXD8_9FABA</name>
<feature type="compositionally biased region" description="Low complexity" evidence="1">
    <location>
        <begin position="53"/>
        <end position="64"/>
    </location>
</feature>
<evidence type="ECO:0000313" key="2">
    <source>
        <dbReference type="EMBL" id="KAF7834276.1"/>
    </source>
</evidence>
<dbReference type="EMBL" id="JAAIUW010000004">
    <property type="protein sequence ID" value="KAF7834276.1"/>
    <property type="molecule type" value="Genomic_DNA"/>
</dbReference>
<protein>
    <submittedName>
        <fullName evidence="2">Putative Tether containing UBX domain for GLUT4</fullName>
    </submittedName>
</protein>
<dbReference type="AlphaFoldDB" id="A0A834WXD8"/>
<gene>
    <name evidence="2" type="ORF">G2W53_009135</name>
</gene>
<accession>A0A834WXD8</accession>
<feature type="region of interest" description="Disordered" evidence="1">
    <location>
        <begin position="1"/>
        <end position="87"/>
    </location>
</feature>
<dbReference type="OrthoDB" id="1907176at2759"/>
<reference evidence="2" key="1">
    <citation type="submission" date="2020-09" db="EMBL/GenBank/DDBJ databases">
        <title>Genome-Enabled Discovery of Anthraquinone Biosynthesis in Senna tora.</title>
        <authorList>
            <person name="Kang S.-H."/>
            <person name="Pandey R.P."/>
            <person name="Lee C.-M."/>
            <person name="Sim J.-S."/>
            <person name="Jeong J.-T."/>
            <person name="Choi B.-S."/>
            <person name="Jung M."/>
            <person name="Ginzburg D."/>
            <person name="Zhao K."/>
            <person name="Won S.Y."/>
            <person name="Oh T.-J."/>
            <person name="Yu Y."/>
            <person name="Kim N.-H."/>
            <person name="Lee O.R."/>
            <person name="Lee T.-H."/>
            <person name="Bashyal P."/>
            <person name="Kim T.-S."/>
            <person name="Lee W.-H."/>
            <person name="Kawkins C."/>
            <person name="Kim C.-K."/>
            <person name="Kim J.S."/>
            <person name="Ahn B.O."/>
            <person name="Rhee S.Y."/>
            <person name="Sohng J.K."/>
        </authorList>
    </citation>
    <scope>NUCLEOTIDE SEQUENCE</scope>
    <source>
        <tissue evidence="2">Leaf</tissue>
    </source>
</reference>
<evidence type="ECO:0000256" key="1">
    <source>
        <dbReference type="SAM" id="MobiDB-lite"/>
    </source>
</evidence>
<proteinExistence type="predicted"/>
<dbReference type="PANTHER" id="PTHR33924">
    <property type="entry name" value="CATION-TRANSPORTING ATPASE"/>
    <property type="match status" value="1"/>
</dbReference>
<organism evidence="2 3">
    <name type="scientific">Senna tora</name>
    <dbReference type="NCBI Taxonomy" id="362788"/>
    <lineage>
        <taxon>Eukaryota</taxon>
        <taxon>Viridiplantae</taxon>
        <taxon>Streptophyta</taxon>
        <taxon>Embryophyta</taxon>
        <taxon>Tracheophyta</taxon>
        <taxon>Spermatophyta</taxon>
        <taxon>Magnoliopsida</taxon>
        <taxon>eudicotyledons</taxon>
        <taxon>Gunneridae</taxon>
        <taxon>Pentapetalae</taxon>
        <taxon>rosids</taxon>
        <taxon>fabids</taxon>
        <taxon>Fabales</taxon>
        <taxon>Fabaceae</taxon>
        <taxon>Caesalpinioideae</taxon>
        <taxon>Cassia clade</taxon>
        <taxon>Senna</taxon>
    </lineage>
</organism>
<feature type="compositionally biased region" description="Low complexity" evidence="1">
    <location>
        <begin position="31"/>
        <end position="44"/>
    </location>
</feature>
<evidence type="ECO:0000313" key="3">
    <source>
        <dbReference type="Proteomes" id="UP000634136"/>
    </source>
</evidence>